<dbReference type="InterPro" id="IPR051393">
    <property type="entry name" value="ABC_transporter_permease"/>
</dbReference>
<keyword evidence="10" id="KW-1185">Reference proteome</keyword>
<dbReference type="PANTHER" id="PTHR30193:SF37">
    <property type="entry name" value="INNER MEMBRANE ABC TRANSPORTER PERMEASE PROTEIN YCJO"/>
    <property type="match status" value="1"/>
</dbReference>
<feature type="transmembrane region" description="Helical" evidence="7">
    <location>
        <begin position="78"/>
        <end position="100"/>
    </location>
</feature>
<dbReference type="InterPro" id="IPR000515">
    <property type="entry name" value="MetI-like"/>
</dbReference>
<evidence type="ECO:0000256" key="4">
    <source>
        <dbReference type="ARBA" id="ARBA00022692"/>
    </source>
</evidence>
<evidence type="ECO:0000256" key="1">
    <source>
        <dbReference type="ARBA" id="ARBA00004651"/>
    </source>
</evidence>
<evidence type="ECO:0000256" key="5">
    <source>
        <dbReference type="ARBA" id="ARBA00022989"/>
    </source>
</evidence>
<dbReference type="Proteomes" id="UP000657421">
    <property type="component" value="Unassembled WGS sequence"/>
</dbReference>
<gene>
    <name evidence="9" type="ORF">H8716_08015</name>
</gene>
<dbReference type="InterPro" id="IPR035906">
    <property type="entry name" value="MetI-like_sf"/>
</dbReference>
<dbReference type="RefSeq" id="WP_249308055.1">
    <property type="nucleotide sequence ID" value="NZ_JACRSZ010000007.1"/>
</dbReference>
<keyword evidence="6 7" id="KW-0472">Membrane</keyword>
<dbReference type="Pfam" id="PF00528">
    <property type="entry name" value="BPD_transp_1"/>
    <property type="match status" value="1"/>
</dbReference>
<feature type="transmembrane region" description="Helical" evidence="7">
    <location>
        <begin position="16"/>
        <end position="38"/>
    </location>
</feature>
<sequence>MQPKRKKMSLQKRHNLIGWAFLIPASLLIFIFCFYPMVQAILLSFKKGMGAAGVWNGIGNYTRILKDKTFRQCLFNTVFYFIIQVPIMLLLALILAQLLNNKDLKFKGLFRTMIFLPCATSLVSYSMIFKSLFAGDGFVNAILTHIGMQPVDWFQNAWAARFVIIIALIWRWTGYNMVFYLSGLQNIDSSIYEAARIDGANGIQQFFKMTIPLLKPTILLTAIMSTSGTLQLFDESVNLTAGGPGKSTMTLAHYIFNISFVETPKFNYAAALSVFILVCVAILSAIQMKVGDSRD</sequence>
<keyword evidence="5 7" id="KW-1133">Transmembrane helix</keyword>
<feature type="transmembrane region" description="Helical" evidence="7">
    <location>
        <begin position="266"/>
        <end position="286"/>
    </location>
</feature>
<evidence type="ECO:0000256" key="6">
    <source>
        <dbReference type="ARBA" id="ARBA00023136"/>
    </source>
</evidence>
<evidence type="ECO:0000313" key="9">
    <source>
        <dbReference type="EMBL" id="MBC8573025.1"/>
    </source>
</evidence>
<comment type="similarity">
    <text evidence="7">Belongs to the binding-protein-dependent transport system permease family.</text>
</comment>
<protein>
    <submittedName>
        <fullName evidence="9">Sugar ABC transporter permease</fullName>
    </submittedName>
</protein>
<evidence type="ECO:0000313" key="10">
    <source>
        <dbReference type="Proteomes" id="UP000657421"/>
    </source>
</evidence>
<accession>A0ABR7NA54</accession>
<dbReference type="CDD" id="cd06261">
    <property type="entry name" value="TM_PBP2"/>
    <property type="match status" value="1"/>
</dbReference>
<dbReference type="EMBL" id="JACRSZ010000007">
    <property type="protein sequence ID" value="MBC8573025.1"/>
    <property type="molecule type" value="Genomic_DNA"/>
</dbReference>
<comment type="caution">
    <text evidence="9">The sequence shown here is derived from an EMBL/GenBank/DDBJ whole genome shotgun (WGS) entry which is preliminary data.</text>
</comment>
<evidence type="ECO:0000256" key="2">
    <source>
        <dbReference type="ARBA" id="ARBA00022448"/>
    </source>
</evidence>
<keyword evidence="4 7" id="KW-0812">Transmembrane</keyword>
<evidence type="ECO:0000256" key="7">
    <source>
        <dbReference type="RuleBase" id="RU363032"/>
    </source>
</evidence>
<evidence type="ECO:0000259" key="8">
    <source>
        <dbReference type="PROSITE" id="PS50928"/>
    </source>
</evidence>
<name>A0ABR7NA54_9FIRM</name>
<dbReference type="Gene3D" id="1.10.3720.10">
    <property type="entry name" value="MetI-like"/>
    <property type="match status" value="1"/>
</dbReference>
<dbReference type="PANTHER" id="PTHR30193">
    <property type="entry name" value="ABC TRANSPORTER PERMEASE PROTEIN"/>
    <property type="match status" value="1"/>
</dbReference>
<keyword evidence="3" id="KW-1003">Cell membrane</keyword>
<evidence type="ECO:0000256" key="3">
    <source>
        <dbReference type="ARBA" id="ARBA00022475"/>
    </source>
</evidence>
<dbReference type="PROSITE" id="PS50928">
    <property type="entry name" value="ABC_TM1"/>
    <property type="match status" value="1"/>
</dbReference>
<feature type="transmembrane region" description="Helical" evidence="7">
    <location>
        <begin position="153"/>
        <end position="172"/>
    </location>
</feature>
<feature type="transmembrane region" description="Helical" evidence="7">
    <location>
        <begin position="112"/>
        <end position="133"/>
    </location>
</feature>
<reference evidence="9 10" key="1">
    <citation type="submission" date="2020-08" db="EMBL/GenBank/DDBJ databases">
        <title>Genome public.</title>
        <authorList>
            <person name="Liu C."/>
            <person name="Sun Q."/>
        </authorList>
    </citation>
    <scope>NUCLEOTIDE SEQUENCE [LARGE SCALE GENOMIC DNA]</scope>
    <source>
        <strain evidence="9 10">NSJ-46</strain>
    </source>
</reference>
<comment type="subcellular location">
    <subcellularLocation>
        <location evidence="1 7">Cell membrane</location>
        <topology evidence="1 7">Multi-pass membrane protein</topology>
    </subcellularLocation>
</comment>
<feature type="domain" description="ABC transmembrane type-1" evidence="8">
    <location>
        <begin position="74"/>
        <end position="287"/>
    </location>
</feature>
<keyword evidence="2 7" id="KW-0813">Transport</keyword>
<organism evidence="9 10">
    <name type="scientific">Jingyaoa shaoxingensis</name>
    <dbReference type="NCBI Taxonomy" id="2763671"/>
    <lineage>
        <taxon>Bacteria</taxon>
        <taxon>Bacillati</taxon>
        <taxon>Bacillota</taxon>
        <taxon>Clostridia</taxon>
        <taxon>Lachnospirales</taxon>
        <taxon>Lachnospiraceae</taxon>
        <taxon>Jingyaoa</taxon>
    </lineage>
</organism>
<proteinExistence type="inferred from homology"/>
<dbReference type="SUPFAM" id="SSF161098">
    <property type="entry name" value="MetI-like"/>
    <property type="match status" value="1"/>
</dbReference>